<comment type="caution">
    <text evidence="2">The sequence shown here is derived from an EMBL/GenBank/DDBJ whole genome shotgun (WGS) entry which is preliminary data.</text>
</comment>
<gene>
    <name evidence="2" type="ORF">Scep_026124</name>
</gene>
<feature type="compositionally biased region" description="Polar residues" evidence="1">
    <location>
        <begin position="148"/>
        <end position="161"/>
    </location>
</feature>
<proteinExistence type="predicted"/>
<dbReference type="Proteomes" id="UP001419268">
    <property type="component" value="Unassembled WGS sequence"/>
</dbReference>
<dbReference type="PANTHER" id="PTHR36373:SF1">
    <property type="entry name" value="EXPRESSED PROTEIN"/>
    <property type="match status" value="1"/>
</dbReference>
<feature type="region of interest" description="Disordered" evidence="1">
    <location>
        <begin position="97"/>
        <end position="161"/>
    </location>
</feature>
<evidence type="ECO:0000313" key="3">
    <source>
        <dbReference type="Proteomes" id="UP001419268"/>
    </source>
</evidence>
<evidence type="ECO:0000256" key="1">
    <source>
        <dbReference type="SAM" id="MobiDB-lite"/>
    </source>
</evidence>
<evidence type="ECO:0000313" key="2">
    <source>
        <dbReference type="EMBL" id="KAK9094655.1"/>
    </source>
</evidence>
<reference evidence="2 3" key="1">
    <citation type="submission" date="2024-01" db="EMBL/GenBank/DDBJ databases">
        <title>Genome assemblies of Stephania.</title>
        <authorList>
            <person name="Yang L."/>
        </authorList>
    </citation>
    <scope>NUCLEOTIDE SEQUENCE [LARGE SCALE GENOMIC DNA]</scope>
    <source>
        <strain evidence="2">JXDWG</strain>
        <tissue evidence="2">Leaf</tissue>
    </source>
</reference>
<name>A0AAP0EM22_9MAGN</name>
<accession>A0AAP0EM22</accession>
<dbReference type="AlphaFoldDB" id="A0AAP0EM22"/>
<organism evidence="2 3">
    <name type="scientific">Stephania cephalantha</name>
    <dbReference type="NCBI Taxonomy" id="152367"/>
    <lineage>
        <taxon>Eukaryota</taxon>
        <taxon>Viridiplantae</taxon>
        <taxon>Streptophyta</taxon>
        <taxon>Embryophyta</taxon>
        <taxon>Tracheophyta</taxon>
        <taxon>Spermatophyta</taxon>
        <taxon>Magnoliopsida</taxon>
        <taxon>Ranunculales</taxon>
        <taxon>Menispermaceae</taxon>
        <taxon>Menispermoideae</taxon>
        <taxon>Cissampelideae</taxon>
        <taxon>Stephania</taxon>
    </lineage>
</organism>
<dbReference type="EMBL" id="JBBNAG010000011">
    <property type="protein sequence ID" value="KAK9094655.1"/>
    <property type="molecule type" value="Genomic_DNA"/>
</dbReference>
<sequence length="364" mass="41583">MEPAKIDWSTIQSIYVEDDLYEHINAPKWFDFSALDDSAVADEAWFCKPDCRHPKTADDFFFNSKLEHVKSVTDSKILPLRDANMKRRLIISSSSIQSNNGLGKEKFREDGDENENPNLHTPNHQQRKQVKATIKSSTEKKKRLMMNESLTPNCSQDDQQKVKNVSARNLGKEIVNHISEICNELKKLALVEEKQKSHKHVVDCAKEKPLNGSKEKDKPLNKNLKKEGICVDLKKVGKGEEENVLQVRTSPPTPQCFSAASSRMPLRTLRTATALNPSTILDIDIRILPTFETENGSYDIYIRPFYEKKNERRNILQETEPNNRLVVPTDSGENNNQRNIAVSSTEAKSLDMFWFLRPCALLTK</sequence>
<protein>
    <submittedName>
        <fullName evidence="2">Uncharacterized protein</fullName>
    </submittedName>
</protein>
<dbReference type="PANTHER" id="PTHR36373">
    <property type="entry name" value="EXPRESSED PROTEIN"/>
    <property type="match status" value="1"/>
</dbReference>
<keyword evidence="3" id="KW-1185">Reference proteome</keyword>